<proteinExistence type="predicted"/>
<comment type="caution">
    <text evidence="1">The sequence shown here is derived from an EMBL/GenBank/DDBJ whole genome shotgun (WGS) entry which is preliminary data.</text>
</comment>
<accession>A0ACC8XA04</accession>
<dbReference type="Proteomes" id="UP000188605">
    <property type="component" value="Unassembled WGS sequence"/>
</dbReference>
<organism evidence="1 2">
    <name type="scientific">Candidatus Epulonipiscium fishelsonii</name>
    <dbReference type="NCBI Taxonomy" id="77094"/>
    <lineage>
        <taxon>Bacteria</taxon>
        <taxon>Bacillati</taxon>
        <taxon>Bacillota</taxon>
        <taxon>Clostridia</taxon>
        <taxon>Lachnospirales</taxon>
        <taxon>Lachnospiraceae</taxon>
        <taxon>Candidatus Epulonipiscium</taxon>
    </lineage>
</organism>
<reference evidence="1" key="1">
    <citation type="submission" date="2016-08" db="EMBL/GenBank/DDBJ databases">
        <authorList>
            <person name="Ngugi D.K."/>
            <person name="Miyake S."/>
            <person name="Stingl U."/>
        </authorList>
    </citation>
    <scope>NUCLEOTIDE SEQUENCE</scope>
    <source>
        <strain evidence="1">SCG-B11WGA-EpuloA1</strain>
    </source>
</reference>
<gene>
    <name evidence="1" type="ORF">AN396_09680</name>
</gene>
<evidence type="ECO:0000313" key="1">
    <source>
        <dbReference type="EMBL" id="ONI38932.1"/>
    </source>
</evidence>
<sequence length="294" mass="30431">MNFRKLFKIGALLTLSVSVLVGCGGTEESANNSSAPSAQGETVAAEPEEVVISIVGSTTVTPVVEQIAEAYKELNPNTKIEIQGVGSSAGIKAVMEGSADIGMASRELKAGEKAAGLKETAVAHDAIAIVVHPSNFVTGLTTEQAKQIFEGKITNWSEIGGDDAPITVVTREDGSGTRGAFESVMGLVDEDGVSTISPVALVSEGNGAVKASVASKDNSIGFISLGTLDDTTKALEVDGVFPSSESTIAGDYKVSRRLLVLTPENVSSDIQSFLDYALSPEAQVIVSEHYIPVN</sequence>
<dbReference type="EMBL" id="LJDB01000075">
    <property type="protein sequence ID" value="ONI38932.1"/>
    <property type="molecule type" value="Genomic_DNA"/>
</dbReference>
<protein>
    <submittedName>
        <fullName evidence="1">Phosphate-binding protein</fullName>
    </submittedName>
</protein>
<keyword evidence="2" id="KW-1185">Reference proteome</keyword>
<evidence type="ECO:0000313" key="2">
    <source>
        <dbReference type="Proteomes" id="UP000188605"/>
    </source>
</evidence>
<name>A0ACC8XA04_9FIRM</name>